<evidence type="ECO:0000256" key="6">
    <source>
        <dbReference type="SAM" id="Phobius"/>
    </source>
</evidence>
<organism evidence="8 9">
    <name type="scientific">Megalurothrips usitatus</name>
    <name type="common">bean blossom thrips</name>
    <dbReference type="NCBI Taxonomy" id="439358"/>
    <lineage>
        <taxon>Eukaryota</taxon>
        <taxon>Metazoa</taxon>
        <taxon>Ecdysozoa</taxon>
        <taxon>Arthropoda</taxon>
        <taxon>Hexapoda</taxon>
        <taxon>Insecta</taxon>
        <taxon>Pterygota</taxon>
        <taxon>Neoptera</taxon>
        <taxon>Paraneoptera</taxon>
        <taxon>Thysanoptera</taxon>
        <taxon>Terebrantia</taxon>
        <taxon>Thripoidea</taxon>
        <taxon>Thripidae</taxon>
        <taxon>Megalurothrips</taxon>
    </lineage>
</organism>
<comment type="caution">
    <text evidence="8">The sequence shown here is derived from an EMBL/GenBank/DDBJ whole genome shotgun (WGS) entry which is preliminary data.</text>
</comment>
<feature type="transmembrane region" description="Helical" evidence="6">
    <location>
        <begin position="341"/>
        <end position="363"/>
    </location>
</feature>
<evidence type="ECO:0000256" key="1">
    <source>
        <dbReference type="ARBA" id="ARBA00004141"/>
    </source>
</evidence>
<sequence>MHPEDPGRAELLCRLLLVSAVATLANNTPLGLGLGLIQGPCLASIGAALLVAADFGDVDGDEEAPGRDGGCPSLADQFAMGHENMKLVWQPRARRVQAALLLASALSAALSAAGLPRLVARFQTPLSAAVASLLSALPLVGYTVNAASGNWTGALSGALGVLLCGLALRWLVVPVPVCSVRRGGLGARLLPAVSLLAVLVPLAVGWAACALLTAAGLLSPANHLVTSEWREDRVHAGDVFAIPWPVPWGWPSLSGVPWTTVASSVVAALVANTASSLTTFYAVGISASGGDVPGGRALQRGSLVAGGASFLGALWGVPALVGGGQETAGVVPLTQAAPVAAARLAGALLLLTSLFPALAAGLASVPQPLLAGVGLAALGAGAGQGEHLRNLT</sequence>
<dbReference type="PANTHER" id="PTHR11119">
    <property type="entry name" value="XANTHINE-URACIL / VITAMIN C PERMEASE FAMILY MEMBER"/>
    <property type="match status" value="1"/>
</dbReference>
<evidence type="ECO:0008006" key="10">
    <source>
        <dbReference type="Google" id="ProtNLM"/>
    </source>
</evidence>
<comment type="similarity">
    <text evidence="2">Belongs to the nucleobase:cation symporter-2 (NCS2) (TC 2.A.40) family.</text>
</comment>
<evidence type="ECO:0000256" key="2">
    <source>
        <dbReference type="ARBA" id="ARBA00008821"/>
    </source>
</evidence>
<evidence type="ECO:0000256" key="3">
    <source>
        <dbReference type="ARBA" id="ARBA00022692"/>
    </source>
</evidence>
<keyword evidence="7" id="KW-0732">Signal</keyword>
<gene>
    <name evidence="8" type="ORF">ONE63_010111</name>
</gene>
<dbReference type="GO" id="GO:0022857">
    <property type="term" value="F:transmembrane transporter activity"/>
    <property type="evidence" value="ECO:0007669"/>
    <property type="project" value="InterPro"/>
</dbReference>
<evidence type="ECO:0000256" key="7">
    <source>
        <dbReference type="SAM" id="SignalP"/>
    </source>
</evidence>
<keyword evidence="3 6" id="KW-0812">Transmembrane</keyword>
<keyword evidence="9" id="KW-1185">Reference proteome</keyword>
<dbReference type="AlphaFoldDB" id="A0AAV7XKJ0"/>
<dbReference type="GO" id="GO:0016020">
    <property type="term" value="C:membrane"/>
    <property type="evidence" value="ECO:0007669"/>
    <property type="project" value="UniProtKB-SubCell"/>
</dbReference>
<accession>A0AAV7XKJ0</accession>
<keyword evidence="5 6" id="KW-0472">Membrane</keyword>
<dbReference type="Pfam" id="PF00860">
    <property type="entry name" value="Xan_ur_permease"/>
    <property type="match status" value="1"/>
</dbReference>
<dbReference type="InterPro" id="IPR006043">
    <property type="entry name" value="NCS2"/>
</dbReference>
<feature type="transmembrane region" description="Helical" evidence="6">
    <location>
        <begin position="303"/>
        <end position="321"/>
    </location>
</feature>
<evidence type="ECO:0000256" key="4">
    <source>
        <dbReference type="ARBA" id="ARBA00022989"/>
    </source>
</evidence>
<reference evidence="8" key="1">
    <citation type="submission" date="2022-12" db="EMBL/GenBank/DDBJ databases">
        <title>Chromosome-level genome assembly of the bean flower thrips Megalurothrips usitatus.</title>
        <authorList>
            <person name="Ma L."/>
            <person name="Liu Q."/>
            <person name="Li H."/>
            <person name="Cai W."/>
        </authorList>
    </citation>
    <scope>NUCLEOTIDE SEQUENCE</scope>
    <source>
        <strain evidence="8">Cailab_2022a</strain>
    </source>
</reference>
<dbReference type="EMBL" id="JAPTSV010000008">
    <property type="protein sequence ID" value="KAJ1525288.1"/>
    <property type="molecule type" value="Genomic_DNA"/>
</dbReference>
<feature type="signal peptide" evidence="7">
    <location>
        <begin position="1"/>
        <end position="25"/>
    </location>
</feature>
<name>A0AAV7XKJ0_9NEOP</name>
<proteinExistence type="inferred from homology"/>
<feature type="chain" id="PRO_5043967229" description="Solute carrier family 23 member 2-like" evidence="7">
    <location>
        <begin position="26"/>
        <end position="392"/>
    </location>
</feature>
<feature type="transmembrane region" description="Helical" evidence="6">
    <location>
        <begin position="99"/>
        <end position="120"/>
    </location>
</feature>
<evidence type="ECO:0000313" key="9">
    <source>
        <dbReference type="Proteomes" id="UP001075354"/>
    </source>
</evidence>
<feature type="transmembrane region" description="Helical" evidence="6">
    <location>
        <begin position="126"/>
        <end position="144"/>
    </location>
</feature>
<evidence type="ECO:0000256" key="5">
    <source>
        <dbReference type="ARBA" id="ARBA00023136"/>
    </source>
</evidence>
<comment type="subcellular location">
    <subcellularLocation>
        <location evidence="1">Membrane</location>
        <topology evidence="1">Multi-pass membrane protein</topology>
    </subcellularLocation>
</comment>
<keyword evidence="4 6" id="KW-1133">Transmembrane helix</keyword>
<feature type="transmembrane region" description="Helical" evidence="6">
    <location>
        <begin position="151"/>
        <end position="172"/>
    </location>
</feature>
<dbReference type="Proteomes" id="UP001075354">
    <property type="component" value="Chromosome 8"/>
</dbReference>
<feature type="transmembrane region" description="Helical" evidence="6">
    <location>
        <begin position="192"/>
        <end position="218"/>
    </location>
</feature>
<evidence type="ECO:0000313" key="8">
    <source>
        <dbReference type="EMBL" id="KAJ1525288.1"/>
    </source>
</evidence>
<protein>
    <recommendedName>
        <fullName evidence="10">Solute carrier family 23 member 2-like</fullName>
    </recommendedName>
</protein>